<dbReference type="EMBL" id="SZYD01000012">
    <property type="protein sequence ID" value="KAD4584513.1"/>
    <property type="molecule type" value="Genomic_DNA"/>
</dbReference>
<keyword evidence="5" id="KW-1185">Reference proteome</keyword>
<dbReference type="Gene3D" id="1.25.40.10">
    <property type="entry name" value="Tetratricopeptide repeat domain"/>
    <property type="match status" value="1"/>
</dbReference>
<sequence length="568" mass="62386">MDTIKPVFRHRHHHRRYSVVTPNQLSSSSLLLHRKPTFNYPQKWIFSPISCSSSTSPSPPSPSPEVGSDTAESCVNLGLTLFSKGRVKDALMQFETALTLNPNPVEAQAALYNKACCHAYRGEGKKAADCLRTALKEYNLKFGTILNDPDLASFRAMPEFKELQEEARLGGEDVGYGFRRDLKLISEVQAPFRGVRKFFYVAFTAAAGISLFFTIPRLFLAIQGGEGAPDILATAQNFAINVGGIVVFVALFIWDNKKEEEQLSQISRNETLSRLPLRLSTNRVVELVQLRDTARPVILAGKKETVSLAIQKAERFRTDLLNRGVILVPVIWGEKDSLIEKRGFGGPKKAASSLPSVGEDFEARAQSITEKTKLKSEIRFKAEVVSPGEWERWIKEQQKSEGVTPGEDVYIILRLDGRVRRSGKESKINIGERSIFCILEKAEAKWWSKLLSGDAKTPHYVKVDWDKWADEDDDAGPADLDMGGMDFSKFGDMGGMGGMGMPGMGGMGMPGMGMPGMGMEGMPNMGDFMGGDDEDTDDEGEEAETKSGATSKAADVGSEEKSEGAPST</sequence>
<keyword evidence="1" id="KW-0802">TPR repeat</keyword>
<keyword evidence="3" id="KW-0472">Membrane</keyword>
<feature type="compositionally biased region" description="Acidic residues" evidence="2">
    <location>
        <begin position="530"/>
        <end position="542"/>
    </location>
</feature>
<name>A0A5N6NB09_9ASTR</name>
<dbReference type="SUPFAM" id="SSF49764">
    <property type="entry name" value="HSP20-like chaperones"/>
    <property type="match status" value="1"/>
</dbReference>
<dbReference type="PANTHER" id="PTHR35498">
    <property type="entry name" value="PROTEIN LOW PSII ACCUMULATION 1, CHLOROPLASTIC"/>
    <property type="match status" value="1"/>
</dbReference>
<feature type="transmembrane region" description="Helical" evidence="3">
    <location>
        <begin position="198"/>
        <end position="219"/>
    </location>
</feature>
<dbReference type="InterPro" id="IPR019734">
    <property type="entry name" value="TPR_rpt"/>
</dbReference>
<feature type="region of interest" description="Disordered" evidence="2">
    <location>
        <begin position="523"/>
        <end position="568"/>
    </location>
</feature>
<dbReference type="Proteomes" id="UP000326396">
    <property type="component" value="Linkage Group LG2"/>
</dbReference>
<dbReference type="NCBIfam" id="NF047558">
    <property type="entry name" value="TPR_END_plus"/>
    <property type="match status" value="1"/>
</dbReference>
<dbReference type="PROSITE" id="PS50005">
    <property type="entry name" value="TPR"/>
    <property type="match status" value="1"/>
</dbReference>
<dbReference type="GO" id="GO:0010270">
    <property type="term" value="P:photosystem II oxygen evolving complex assembly"/>
    <property type="evidence" value="ECO:0007669"/>
    <property type="project" value="TreeGrafter"/>
</dbReference>
<proteinExistence type="predicted"/>
<dbReference type="GO" id="GO:0009507">
    <property type="term" value="C:chloroplast"/>
    <property type="evidence" value="ECO:0007669"/>
    <property type="project" value="TreeGrafter"/>
</dbReference>
<feature type="transmembrane region" description="Helical" evidence="3">
    <location>
        <begin position="231"/>
        <end position="254"/>
    </location>
</feature>
<accession>A0A5N6NB09</accession>
<dbReference type="InterPro" id="IPR011990">
    <property type="entry name" value="TPR-like_helical_dom_sf"/>
</dbReference>
<feature type="repeat" description="TPR" evidence="1">
    <location>
        <begin position="71"/>
        <end position="104"/>
    </location>
</feature>
<evidence type="ECO:0000256" key="1">
    <source>
        <dbReference type="PROSITE-ProRule" id="PRU00339"/>
    </source>
</evidence>
<keyword evidence="3" id="KW-1133">Transmembrane helix</keyword>
<dbReference type="InterPro" id="IPR008978">
    <property type="entry name" value="HSP20-like_chaperone"/>
</dbReference>
<dbReference type="SMART" id="SM00028">
    <property type="entry name" value="TPR"/>
    <property type="match status" value="2"/>
</dbReference>
<evidence type="ECO:0000256" key="2">
    <source>
        <dbReference type="SAM" id="MobiDB-lite"/>
    </source>
</evidence>
<dbReference type="OrthoDB" id="1914839at2759"/>
<reference evidence="4 5" key="1">
    <citation type="submission" date="2019-05" db="EMBL/GenBank/DDBJ databases">
        <title>Mikania micrantha, genome provides insights into the molecular mechanism of rapid growth.</title>
        <authorList>
            <person name="Liu B."/>
        </authorList>
    </citation>
    <scope>NUCLEOTIDE SEQUENCE [LARGE SCALE GENOMIC DNA]</scope>
    <source>
        <strain evidence="4">NLD-2019</strain>
        <tissue evidence="4">Leaf</tissue>
    </source>
</reference>
<dbReference type="SUPFAM" id="SSF48452">
    <property type="entry name" value="TPR-like"/>
    <property type="match status" value="1"/>
</dbReference>
<organism evidence="4 5">
    <name type="scientific">Mikania micrantha</name>
    <name type="common">bitter vine</name>
    <dbReference type="NCBI Taxonomy" id="192012"/>
    <lineage>
        <taxon>Eukaryota</taxon>
        <taxon>Viridiplantae</taxon>
        <taxon>Streptophyta</taxon>
        <taxon>Embryophyta</taxon>
        <taxon>Tracheophyta</taxon>
        <taxon>Spermatophyta</taxon>
        <taxon>Magnoliopsida</taxon>
        <taxon>eudicotyledons</taxon>
        <taxon>Gunneridae</taxon>
        <taxon>Pentapetalae</taxon>
        <taxon>asterids</taxon>
        <taxon>campanulids</taxon>
        <taxon>Asterales</taxon>
        <taxon>Asteraceae</taxon>
        <taxon>Asteroideae</taxon>
        <taxon>Heliantheae alliance</taxon>
        <taxon>Eupatorieae</taxon>
        <taxon>Mikania</taxon>
    </lineage>
</organism>
<dbReference type="Gene3D" id="2.60.40.790">
    <property type="match status" value="1"/>
</dbReference>
<evidence type="ECO:0000313" key="4">
    <source>
        <dbReference type="EMBL" id="KAD4584513.1"/>
    </source>
</evidence>
<comment type="caution">
    <text evidence="4">The sequence shown here is derived from an EMBL/GenBank/DDBJ whole genome shotgun (WGS) entry which is preliminary data.</text>
</comment>
<protein>
    <submittedName>
        <fullName evidence="4">Uncharacterized protein</fullName>
    </submittedName>
</protein>
<dbReference type="PANTHER" id="PTHR35498:SF4">
    <property type="entry name" value="PROTEIN LOW PSII ACCUMULATION 1, CHLOROPLASTIC"/>
    <property type="match status" value="1"/>
</dbReference>
<dbReference type="FunFam" id="1.25.40.10:FF:000290">
    <property type="entry name" value="Protein LOW PSII ACCUMULATION 1, chloroplastic"/>
    <property type="match status" value="1"/>
</dbReference>
<dbReference type="InterPro" id="IPR021883">
    <property type="entry name" value="LPA1-like"/>
</dbReference>
<gene>
    <name evidence="4" type="ORF">E3N88_22114</name>
</gene>
<evidence type="ECO:0000313" key="5">
    <source>
        <dbReference type="Proteomes" id="UP000326396"/>
    </source>
</evidence>
<evidence type="ECO:0000256" key="3">
    <source>
        <dbReference type="SAM" id="Phobius"/>
    </source>
</evidence>
<dbReference type="Pfam" id="PF11998">
    <property type="entry name" value="DUF3493"/>
    <property type="match status" value="1"/>
</dbReference>
<keyword evidence="3" id="KW-0812">Transmembrane</keyword>
<dbReference type="AlphaFoldDB" id="A0A5N6NB09"/>
<feature type="compositionally biased region" description="Basic and acidic residues" evidence="2">
    <location>
        <begin position="558"/>
        <end position="568"/>
    </location>
</feature>